<dbReference type="NCBIfam" id="NF037968">
    <property type="entry name" value="SemiSWEET_2"/>
    <property type="match status" value="1"/>
</dbReference>
<evidence type="ECO:0000313" key="7">
    <source>
        <dbReference type="Proteomes" id="UP001139344"/>
    </source>
</evidence>
<dbReference type="Pfam" id="PF04193">
    <property type="entry name" value="PQ-loop"/>
    <property type="match status" value="1"/>
</dbReference>
<evidence type="ECO:0000256" key="1">
    <source>
        <dbReference type="ARBA" id="ARBA00004141"/>
    </source>
</evidence>
<evidence type="ECO:0000256" key="3">
    <source>
        <dbReference type="ARBA" id="ARBA00022989"/>
    </source>
</evidence>
<evidence type="ECO:0000256" key="5">
    <source>
        <dbReference type="SAM" id="Phobius"/>
    </source>
</evidence>
<keyword evidence="4 5" id="KW-0472">Membrane</keyword>
<protein>
    <submittedName>
        <fullName evidence="6">SemiSWEET transporter</fullName>
    </submittedName>
</protein>
<dbReference type="GO" id="GO:0016020">
    <property type="term" value="C:membrane"/>
    <property type="evidence" value="ECO:0007669"/>
    <property type="project" value="UniProtKB-SubCell"/>
</dbReference>
<keyword evidence="3 5" id="KW-1133">Transmembrane helix</keyword>
<evidence type="ECO:0000256" key="2">
    <source>
        <dbReference type="ARBA" id="ARBA00022692"/>
    </source>
</evidence>
<dbReference type="GO" id="GO:0051119">
    <property type="term" value="F:sugar transmembrane transporter activity"/>
    <property type="evidence" value="ECO:0007669"/>
    <property type="project" value="InterPro"/>
</dbReference>
<dbReference type="InterPro" id="IPR006603">
    <property type="entry name" value="PQ-loop_rpt"/>
</dbReference>
<dbReference type="AlphaFoldDB" id="A0A9X2A763"/>
<gene>
    <name evidence="6" type="ORF">LU635_02550</name>
</gene>
<feature type="transmembrane region" description="Helical" evidence="5">
    <location>
        <begin position="37"/>
        <end position="58"/>
    </location>
</feature>
<dbReference type="Gene3D" id="1.20.1280.290">
    <property type="match status" value="1"/>
</dbReference>
<keyword evidence="7" id="KW-1185">Reference proteome</keyword>
<comment type="subcellular location">
    <subcellularLocation>
        <location evidence="1">Membrane</location>
        <topology evidence="1">Multi-pass membrane protein</topology>
    </subcellularLocation>
</comment>
<organism evidence="6 7">
    <name type="scientific">Christiangramia crocea</name>
    <dbReference type="NCBI Taxonomy" id="2904124"/>
    <lineage>
        <taxon>Bacteria</taxon>
        <taxon>Pseudomonadati</taxon>
        <taxon>Bacteroidota</taxon>
        <taxon>Flavobacteriia</taxon>
        <taxon>Flavobacteriales</taxon>
        <taxon>Flavobacteriaceae</taxon>
        <taxon>Christiangramia</taxon>
    </lineage>
</organism>
<proteinExistence type="predicted"/>
<evidence type="ECO:0000256" key="4">
    <source>
        <dbReference type="ARBA" id="ARBA00023136"/>
    </source>
</evidence>
<reference evidence="6" key="1">
    <citation type="submission" date="2021-12" db="EMBL/GenBank/DDBJ databases">
        <title>Description of Gramella crocea sp. nov., a new bacterium isolated from activated sludge.</title>
        <authorList>
            <person name="Zhang X."/>
        </authorList>
    </citation>
    <scope>NUCLEOTIDE SEQUENCE</scope>
    <source>
        <strain evidence="6">YB25</strain>
    </source>
</reference>
<name>A0A9X2A763_9FLAO</name>
<dbReference type="RefSeq" id="WP_240095876.1">
    <property type="nucleotide sequence ID" value="NZ_JAJSON010000008.1"/>
</dbReference>
<keyword evidence="2 5" id="KW-0812">Transmembrane</keyword>
<evidence type="ECO:0000313" key="6">
    <source>
        <dbReference type="EMBL" id="MCG9970503.1"/>
    </source>
</evidence>
<dbReference type="EMBL" id="JAJSON010000008">
    <property type="protein sequence ID" value="MCG9970503.1"/>
    <property type="molecule type" value="Genomic_DNA"/>
</dbReference>
<dbReference type="InterPro" id="IPR047662">
    <property type="entry name" value="SemiSWEET"/>
</dbReference>
<accession>A0A9X2A763</accession>
<dbReference type="Proteomes" id="UP001139344">
    <property type="component" value="Unassembled WGS sequence"/>
</dbReference>
<sequence>MSLSNEEILGLVAGVCTTIAVIPQIKKAWKTKKVKDVSPGMFAILMLGVGLWVVYGIVQNDLPIIATNGVSLGLNSVMMYLMIRYREK</sequence>
<feature type="transmembrane region" description="Helical" evidence="5">
    <location>
        <begin position="64"/>
        <end position="83"/>
    </location>
</feature>
<comment type="caution">
    <text evidence="6">The sequence shown here is derived from an EMBL/GenBank/DDBJ whole genome shotgun (WGS) entry which is preliminary data.</text>
</comment>